<evidence type="ECO:0000313" key="3">
    <source>
        <dbReference type="EMBL" id="OGM11824.1"/>
    </source>
</evidence>
<proteinExistence type="predicted"/>
<organism evidence="3 4">
    <name type="scientific">Candidatus Woesebacteria bacterium RBG_16_39_8b</name>
    <dbReference type="NCBI Taxonomy" id="1802482"/>
    <lineage>
        <taxon>Bacteria</taxon>
        <taxon>Candidatus Woeseibacteriota</taxon>
    </lineage>
</organism>
<dbReference type="EMBL" id="MGFU01000051">
    <property type="protein sequence ID" value="OGM11824.1"/>
    <property type="molecule type" value="Genomic_DNA"/>
</dbReference>
<accession>A0A1F7X9Y8</accession>
<comment type="caution">
    <text evidence="3">The sequence shown here is derived from an EMBL/GenBank/DDBJ whole genome shotgun (WGS) entry which is preliminary data.</text>
</comment>
<dbReference type="Gene3D" id="2.60.15.10">
    <property type="entry name" value="F0F1 ATP synthase delta/epsilon subunit, N-terminal"/>
    <property type="match status" value="1"/>
</dbReference>
<feature type="domain" description="ATP synthase F1 complex delta/epsilon subunit N-terminal" evidence="2">
    <location>
        <begin position="8"/>
        <end position="81"/>
    </location>
</feature>
<sequence length="87" mass="9733">MNVSGKTMHLRVLTRGELVFEGDVKSLSSVNELGKFDVLVEHANFISMVRDYLIIREQGSADREIKISQGILRVGQDRANVYLGIKA</sequence>
<protein>
    <recommendedName>
        <fullName evidence="2">ATP synthase F1 complex delta/epsilon subunit N-terminal domain-containing protein</fullName>
    </recommendedName>
</protein>
<keyword evidence="1" id="KW-0139">CF(1)</keyword>
<dbReference type="AlphaFoldDB" id="A0A1F7X9Y8"/>
<dbReference type="GO" id="GO:0015986">
    <property type="term" value="P:proton motive force-driven ATP synthesis"/>
    <property type="evidence" value="ECO:0007669"/>
    <property type="project" value="InterPro"/>
</dbReference>
<evidence type="ECO:0000313" key="4">
    <source>
        <dbReference type="Proteomes" id="UP000179013"/>
    </source>
</evidence>
<gene>
    <name evidence="3" type="ORF">A2V80_01245</name>
</gene>
<dbReference type="Pfam" id="PF02823">
    <property type="entry name" value="ATP-synt_DE_N"/>
    <property type="match status" value="1"/>
</dbReference>
<evidence type="ECO:0000256" key="1">
    <source>
        <dbReference type="ARBA" id="ARBA00023196"/>
    </source>
</evidence>
<dbReference type="GO" id="GO:0045259">
    <property type="term" value="C:proton-transporting ATP synthase complex"/>
    <property type="evidence" value="ECO:0007669"/>
    <property type="project" value="UniProtKB-KW"/>
</dbReference>
<dbReference type="SUPFAM" id="SSF51344">
    <property type="entry name" value="Epsilon subunit of F1F0-ATP synthase N-terminal domain"/>
    <property type="match status" value="1"/>
</dbReference>
<keyword evidence="1" id="KW-0066">ATP synthesis</keyword>
<reference evidence="3 4" key="1">
    <citation type="journal article" date="2016" name="Nat. Commun.">
        <title>Thousands of microbial genomes shed light on interconnected biogeochemical processes in an aquifer system.</title>
        <authorList>
            <person name="Anantharaman K."/>
            <person name="Brown C.T."/>
            <person name="Hug L.A."/>
            <person name="Sharon I."/>
            <person name="Castelle C.J."/>
            <person name="Probst A.J."/>
            <person name="Thomas B.C."/>
            <person name="Singh A."/>
            <person name="Wilkins M.J."/>
            <person name="Karaoz U."/>
            <person name="Brodie E.L."/>
            <person name="Williams K.H."/>
            <person name="Hubbard S.S."/>
            <person name="Banfield J.F."/>
        </authorList>
    </citation>
    <scope>NUCLEOTIDE SEQUENCE [LARGE SCALE GENOMIC DNA]</scope>
</reference>
<dbReference type="Proteomes" id="UP000179013">
    <property type="component" value="Unassembled WGS sequence"/>
</dbReference>
<evidence type="ECO:0000259" key="2">
    <source>
        <dbReference type="Pfam" id="PF02823"/>
    </source>
</evidence>
<name>A0A1F7X9Y8_9BACT</name>
<dbReference type="InterPro" id="IPR036771">
    <property type="entry name" value="ATPsynth_dsu/esu_N"/>
</dbReference>
<dbReference type="InterPro" id="IPR020546">
    <property type="entry name" value="ATP_synth_F1_dsu/esu_N"/>
</dbReference>